<evidence type="ECO:0000313" key="3">
    <source>
        <dbReference type="Proteomes" id="UP001194696"/>
    </source>
</evidence>
<feature type="region of interest" description="Disordered" evidence="1">
    <location>
        <begin position="208"/>
        <end position="234"/>
    </location>
</feature>
<sequence length="334" mass="36717">MTAAEVMASLGRSVNNLEQLHRQQLQQLSAESQHLHLSLVNGGHTSLESADSTTPSTPASITATIISALLRSTATAMSLTCGTENHLQPHLSPYSASTTPAIPCSDVFSEPKSNEVADDKPGFEPNWKESFKKDVDTESKALKIKDASQSAHKDKQKDLGNSDDGEGIYQREQEFGHFSTAEPFDTEDDAWREYRDMMYSSSNYPPPYSAMFGSGGGESSRSTSRRSSIFNPTPSPPALVSYQIAPTTIVVNHTKGKQGLTELEEEEAELPFWAHFYTLDALQSTICHRLATALDAITFFKVASSFHLIALFFIICIGNHNFCSNNIINSVFYF</sequence>
<evidence type="ECO:0000256" key="1">
    <source>
        <dbReference type="SAM" id="MobiDB-lite"/>
    </source>
</evidence>
<protein>
    <submittedName>
        <fullName evidence="2">Uncharacterized protein</fullName>
    </submittedName>
</protein>
<name>A0ABQ7JWV6_9FUNG</name>
<proteinExistence type="predicted"/>
<evidence type="ECO:0000313" key="2">
    <source>
        <dbReference type="EMBL" id="KAG0286520.1"/>
    </source>
</evidence>
<gene>
    <name evidence="2" type="ORF">BGZ96_009382</name>
</gene>
<keyword evidence="3" id="KW-1185">Reference proteome</keyword>
<reference evidence="2 3" key="1">
    <citation type="journal article" date="2020" name="Fungal Divers.">
        <title>Resolving the Mortierellaceae phylogeny through synthesis of multi-gene phylogenetics and phylogenomics.</title>
        <authorList>
            <person name="Vandepol N."/>
            <person name="Liber J."/>
            <person name="Desiro A."/>
            <person name="Na H."/>
            <person name="Kennedy M."/>
            <person name="Barry K."/>
            <person name="Grigoriev I.V."/>
            <person name="Miller A.N."/>
            <person name="O'Donnell K."/>
            <person name="Stajich J.E."/>
            <person name="Bonito G."/>
        </authorList>
    </citation>
    <scope>NUCLEOTIDE SEQUENCE [LARGE SCALE GENOMIC DNA]</scope>
    <source>
        <strain evidence="2 3">AD045</strain>
    </source>
</reference>
<dbReference type="Proteomes" id="UP001194696">
    <property type="component" value="Unassembled WGS sequence"/>
</dbReference>
<comment type="caution">
    <text evidence="2">The sequence shown here is derived from an EMBL/GenBank/DDBJ whole genome shotgun (WGS) entry which is preliminary data.</text>
</comment>
<feature type="compositionally biased region" description="Low complexity" evidence="1">
    <location>
        <begin position="219"/>
        <end position="228"/>
    </location>
</feature>
<dbReference type="EMBL" id="JAAAIM010000566">
    <property type="protein sequence ID" value="KAG0286520.1"/>
    <property type="molecule type" value="Genomic_DNA"/>
</dbReference>
<feature type="compositionally biased region" description="Basic and acidic residues" evidence="1">
    <location>
        <begin position="112"/>
        <end position="160"/>
    </location>
</feature>
<organism evidence="2 3">
    <name type="scientific">Linnemannia gamsii</name>
    <dbReference type="NCBI Taxonomy" id="64522"/>
    <lineage>
        <taxon>Eukaryota</taxon>
        <taxon>Fungi</taxon>
        <taxon>Fungi incertae sedis</taxon>
        <taxon>Mucoromycota</taxon>
        <taxon>Mortierellomycotina</taxon>
        <taxon>Mortierellomycetes</taxon>
        <taxon>Mortierellales</taxon>
        <taxon>Mortierellaceae</taxon>
        <taxon>Linnemannia</taxon>
    </lineage>
</organism>
<accession>A0ABQ7JWV6</accession>
<feature type="region of interest" description="Disordered" evidence="1">
    <location>
        <begin position="109"/>
        <end position="167"/>
    </location>
</feature>